<keyword evidence="1" id="KW-0805">Transcription regulation</keyword>
<dbReference type="PROSITE" id="PS50943">
    <property type="entry name" value="HTH_CROC1"/>
    <property type="match status" value="1"/>
</dbReference>
<evidence type="ECO:0000256" key="1">
    <source>
        <dbReference type="ARBA" id="ARBA00023015"/>
    </source>
</evidence>
<dbReference type="PANTHER" id="PTHR30146">
    <property type="entry name" value="LACI-RELATED TRANSCRIPTIONAL REPRESSOR"/>
    <property type="match status" value="1"/>
</dbReference>
<dbReference type="SUPFAM" id="SSF47413">
    <property type="entry name" value="lambda repressor-like DNA-binding domains"/>
    <property type="match status" value="1"/>
</dbReference>
<evidence type="ECO:0000256" key="3">
    <source>
        <dbReference type="ARBA" id="ARBA00023163"/>
    </source>
</evidence>
<dbReference type="Pfam" id="PF00356">
    <property type="entry name" value="LacI"/>
    <property type="match status" value="1"/>
</dbReference>
<evidence type="ECO:0000259" key="4">
    <source>
        <dbReference type="PROSITE" id="PS50932"/>
    </source>
</evidence>
<dbReference type="InterPro" id="IPR000843">
    <property type="entry name" value="HTH_LacI"/>
</dbReference>
<evidence type="ECO:0000259" key="5">
    <source>
        <dbReference type="PROSITE" id="PS50943"/>
    </source>
</evidence>
<feature type="domain" description="HTH lacI-type" evidence="4">
    <location>
        <begin position="14"/>
        <end position="68"/>
    </location>
</feature>
<protein>
    <submittedName>
        <fullName evidence="6">Uncharacterized protein</fullName>
    </submittedName>
</protein>
<dbReference type="SMART" id="SM00354">
    <property type="entry name" value="HTH_LACI"/>
    <property type="match status" value="1"/>
</dbReference>
<keyword evidence="2" id="KW-0238">DNA-binding</keyword>
<dbReference type="CDD" id="cd01392">
    <property type="entry name" value="HTH_LacI"/>
    <property type="match status" value="1"/>
</dbReference>
<name>A0A0U3PDI9_9MICC</name>
<dbReference type="KEGG" id="psul:AU252_22300"/>
<dbReference type="PANTHER" id="PTHR30146:SF153">
    <property type="entry name" value="LACTOSE OPERON REPRESSOR"/>
    <property type="match status" value="1"/>
</dbReference>
<dbReference type="InterPro" id="IPR010982">
    <property type="entry name" value="Lambda_DNA-bd_dom_sf"/>
</dbReference>
<dbReference type="InterPro" id="IPR001387">
    <property type="entry name" value="Cro/C1-type_HTH"/>
</dbReference>
<dbReference type="EMBL" id="CP013747">
    <property type="protein sequence ID" value="ALV43568.1"/>
    <property type="molecule type" value="Genomic_DNA"/>
</dbReference>
<organism evidence="6">
    <name type="scientific">Pseudarthrobacter sulfonivorans</name>
    <dbReference type="NCBI Taxonomy" id="121292"/>
    <lineage>
        <taxon>Bacteria</taxon>
        <taxon>Bacillati</taxon>
        <taxon>Actinomycetota</taxon>
        <taxon>Actinomycetes</taxon>
        <taxon>Micrococcales</taxon>
        <taxon>Micrococcaceae</taxon>
        <taxon>Pseudarthrobacter</taxon>
    </lineage>
</organism>
<keyword evidence="3" id="KW-0804">Transcription</keyword>
<dbReference type="SUPFAM" id="SSF53822">
    <property type="entry name" value="Periplasmic binding protein-like I"/>
    <property type="match status" value="1"/>
</dbReference>
<dbReference type="GO" id="GO:0003700">
    <property type="term" value="F:DNA-binding transcription factor activity"/>
    <property type="evidence" value="ECO:0007669"/>
    <property type="project" value="TreeGrafter"/>
</dbReference>
<dbReference type="Gene3D" id="3.40.50.2300">
    <property type="match status" value="2"/>
</dbReference>
<evidence type="ECO:0000313" key="7">
    <source>
        <dbReference type="Proteomes" id="UP000065151"/>
    </source>
</evidence>
<dbReference type="CDD" id="cd01574">
    <property type="entry name" value="PBP1_LacI"/>
    <property type="match status" value="1"/>
</dbReference>
<evidence type="ECO:0000256" key="2">
    <source>
        <dbReference type="ARBA" id="ARBA00023125"/>
    </source>
</evidence>
<dbReference type="InterPro" id="IPR028082">
    <property type="entry name" value="Peripla_BP_I"/>
</dbReference>
<evidence type="ECO:0000313" key="6">
    <source>
        <dbReference type="EMBL" id="ALV43568.1"/>
    </source>
</evidence>
<dbReference type="Pfam" id="PF13377">
    <property type="entry name" value="Peripla_BP_3"/>
    <property type="match status" value="1"/>
</dbReference>
<dbReference type="Gene3D" id="1.10.260.40">
    <property type="entry name" value="lambda repressor-like DNA-binding domains"/>
    <property type="match status" value="1"/>
</dbReference>
<gene>
    <name evidence="6" type="ORF">AU252_22300</name>
</gene>
<accession>A0A0U3PDI9</accession>
<dbReference type="Proteomes" id="UP000065151">
    <property type="component" value="Chromosome"/>
</dbReference>
<dbReference type="GO" id="GO:0000976">
    <property type="term" value="F:transcription cis-regulatory region binding"/>
    <property type="evidence" value="ECO:0007669"/>
    <property type="project" value="TreeGrafter"/>
</dbReference>
<dbReference type="PROSITE" id="PS00356">
    <property type="entry name" value="HTH_LACI_1"/>
    <property type="match status" value="1"/>
</dbReference>
<feature type="domain" description="HTH cro/C1-type" evidence="5">
    <location>
        <begin position="15"/>
        <end position="58"/>
    </location>
</feature>
<proteinExistence type="predicted"/>
<sequence length="348" mass="36836">MVQSAAGPGRSKASTIYDVADLAGVSHQTVSRYLRDKSKLKPATVERVEMALSELNYTPNLAARSLRSRELYRVVVVVPEASLYFPARMLNGASSAAHSAGYRVDVIAMEGTAEARAQQLRNLLSGEDIAGILSFVPRPRSAVAVDGESSVPLVVAGEYDNKMRARGSLADGTAAAKIVQYLASLGHRNFFHVAGPAAWPSARNRKAAYEEAIAELGLTSVGIAAGDWSPASGYAAGKKIAGLKDVTAVVSGNDQMAIGVIRALHERGIPVPGEVSVFGWDDMSESSFLIPSLSTVHMDLETLGARSMKELIARIRGINTSTETLVLDPMELVMRESTGPVRASGGQA</sequence>
<dbReference type="STRING" id="121292.AU252_22300"/>
<dbReference type="RefSeq" id="WP_058932570.1">
    <property type="nucleotide sequence ID" value="NZ_CP013747.1"/>
</dbReference>
<dbReference type="PROSITE" id="PS50932">
    <property type="entry name" value="HTH_LACI_2"/>
    <property type="match status" value="1"/>
</dbReference>
<dbReference type="AlphaFoldDB" id="A0A0U3PDI9"/>
<dbReference type="InterPro" id="IPR046335">
    <property type="entry name" value="LacI/GalR-like_sensor"/>
</dbReference>
<reference evidence="6 7" key="1">
    <citation type="submission" date="2015-12" db="EMBL/GenBank/DDBJ databases">
        <authorList>
            <person name="Shamseldin A."/>
            <person name="Moawad H."/>
            <person name="Abd El-Rahim W.M."/>
            <person name="Sadowsky M.J."/>
        </authorList>
    </citation>
    <scope>NUCLEOTIDE SEQUENCE [LARGE SCALE GENOMIC DNA]</scope>
    <source>
        <strain evidence="6 7">Ar51</strain>
    </source>
</reference>